<proteinExistence type="predicted"/>
<dbReference type="Proteomes" id="UP000031847">
    <property type="component" value="Unassembled WGS sequence"/>
</dbReference>
<evidence type="ECO:0000313" key="1">
    <source>
        <dbReference type="EMBL" id="GAM79764.1"/>
    </source>
</evidence>
<organism evidence="1 2">
    <name type="scientific">Lactococcus lactis subsp. lactis</name>
    <name type="common">Streptococcus lactis</name>
    <dbReference type="NCBI Taxonomy" id="1360"/>
    <lineage>
        <taxon>Bacteria</taxon>
        <taxon>Bacillati</taxon>
        <taxon>Bacillota</taxon>
        <taxon>Bacilli</taxon>
        <taxon>Lactobacillales</taxon>
        <taxon>Streptococcaceae</taxon>
        <taxon>Lactococcus</taxon>
    </lineage>
</organism>
<comment type="caution">
    <text evidence="1">The sequence shown here is derived from an EMBL/GenBank/DDBJ whole genome shotgun (WGS) entry which is preliminary data.</text>
</comment>
<dbReference type="EMBL" id="BBSI01000017">
    <property type="protein sequence ID" value="GAM79764.1"/>
    <property type="molecule type" value="Genomic_DNA"/>
</dbReference>
<protein>
    <submittedName>
        <fullName evidence="1">Uncharacterized protein</fullName>
    </submittedName>
</protein>
<evidence type="ECO:0000313" key="2">
    <source>
        <dbReference type="Proteomes" id="UP000031847"/>
    </source>
</evidence>
<gene>
    <name evidence="1" type="ORF">JCM5805K_0872</name>
</gene>
<sequence length="36" mass="3714">MGLVVPTIKLETVVAEVFVVDAGFAARTVVVVAELA</sequence>
<accession>A0A0B8R0G6</accession>
<dbReference type="AlphaFoldDB" id="A0A0B8R0G6"/>
<reference evidence="1 2" key="1">
    <citation type="submission" date="2015-01" db="EMBL/GenBank/DDBJ databases">
        <title>Lactococcus lactis subsp.lactis JCM 5805 whole genome shotgun sequence.</title>
        <authorList>
            <person name="Fujii T."/>
            <person name="Tomita Y."/>
            <person name="Ikushima S."/>
            <person name="Fujiwara D."/>
        </authorList>
    </citation>
    <scope>NUCLEOTIDE SEQUENCE [LARGE SCALE GENOMIC DNA]</scope>
    <source>
        <strain evidence="1 2">JCM 5805</strain>
    </source>
</reference>
<name>A0A0B8R0G6_LACLL</name>